<dbReference type="AlphaFoldDB" id="A0A4V3UNQ6"/>
<evidence type="ECO:0000256" key="1">
    <source>
        <dbReference type="SAM" id="Phobius"/>
    </source>
</evidence>
<evidence type="ECO:0008006" key="4">
    <source>
        <dbReference type="Google" id="ProtNLM"/>
    </source>
</evidence>
<reference evidence="2 3" key="1">
    <citation type="submission" date="2019-03" db="EMBL/GenBank/DDBJ databases">
        <title>The genome sequence of a newly discovered highly antifungal drug resistant Aspergillus species, Aspergillus tanneri NIH 1004.</title>
        <authorList>
            <person name="Mounaud S."/>
            <person name="Singh I."/>
            <person name="Joardar V."/>
            <person name="Pakala S."/>
            <person name="Pakala S."/>
            <person name="Venepally P."/>
            <person name="Hoover J."/>
            <person name="Nierman W."/>
            <person name="Chung J."/>
            <person name="Losada L."/>
        </authorList>
    </citation>
    <scope>NUCLEOTIDE SEQUENCE [LARGE SCALE GENOMIC DNA]</scope>
    <source>
        <strain evidence="2 3">NIH1004</strain>
    </source>
</reference>
<evidence type="ECO:0000313" key="2">
    <source>
        <dbReference type="EMBL" id="THC92114.1"/>
    </source>
</evidence>
<gene>
    <name evidence="2" type="ORF">EYZ11_008409</name>
</gene>
<feature type="transmembrane region" description="Helical" evidence="1">
    <location>
        <begin position="46"/>
        <end position="65"/>
    </location>
</feature>
<proteinExistence type="predicted"/>
<dbReference type="VEuPathDB" id="FungiDB:EYZ11_008409"/>
<keyword evidence="1" id="KW-0812">Transmembrane</keyword>
<keyword evidence="1" id="KW-1133">Transmembrane helix</keyword>
<name>A0A4V3UNQ6_9EURO</name>
<comment type="caution">
    <text evidence="2">The sequence shown here is derived from an EMBL/GenBank/DDBJ whole genome shotgun (WGS) entry which is preliminary data.</text>
</comment>
<protein>
    <recommendedName>
        <fullName evidence="4">Major facilitator superfamily (MFS) profile domain-containing protein</fullName>
    </recommendedName>
</protein>
<dbReference type="EMBL" id="SOSA01000358">
    <property type="protein sequence ID" value="THC92114.1"/>
    <property type="molecule type" value="Genomic_DNA"/>
</dbReference>
<sequence>MSTAIELTGASLLDKLRRLPGISDNDAAYNAVVAVGQIAYAESSKWVYYASIGFGGVSILAAYFLGNIKDRMNDQVAVVI</sequence>
<keyword evidence="1" id="KW-0472">Membrane</keyword>
<dbReference type="Proteomes" id="UP000308092">
    <property type="component" value="Unassembled WGS sequence"/>
</dbReference>
<keyword evidence="3" id="KW-1185">Reference proteome</keyword>
<organism evidence="2 3">
    <name type="scientific">Aspergillus tanneri</name>
    <dbReference type="NCBI Taxonomy" id="1220188"/>
    <lineage>
        <taxon>Eukaryota</taxon>
        <taxon>Fungi</taxon>
        <taxon>Dikarya</taxon>
        <taxon>Ascomycota</taxon>
        <taxon>Pezizomycotina</taxon>
        <taxon>Eurotiomycetes</taxon>
        <taxon>Eurotiomycetidae</taxon>
        <taxon>Eurotiales</taxon>
        <taxon>Aspergillaceae</taxon>
        <taxon>Aspergillus</taxon>
        <taxon>Aspergillus subgen. Circumdati</taxon>
    </lineage>
</organism>
<evidence type="ECO:0000313" key="3">
    <source>
        <dbReference type="Proteomes" id="UP000308092"/>
    </source>
</evidence>
<accession>A0A4V3UNQ6</accession>